<evidence type="ECO:0000313" key="3">
    <source>
        <dbReference type="EMBL" id="SHE68006.1"/>
    </source>
</evidence>
<dbReference type="EMBL" id="FQVC01000002">
    <property type="protein sequence ID" value="SHE68006.1"/>
    <property type="molecule type" value="Genomic_DNA"/>
</dbReference>
<feature type="region of interest" description="Disordered" evidence="1">
    <location>
        <begin position="188"/>
        <end position="209"/>
    </location>
</feature>
<gene>
    <name evidence="3" type="ORF">SAMN02745223_00879</name>
</gene>
<evidence type="ECO:0000256" key="1">
    <source>
        <dbReference type="SAM" id="MobiDB-lite"/>
    </source>
</evidence>
<keyword evidence="2" id="KW-0472">Membrane</keyword>
<name>A0A1M4VG59_9HYPH</name>
<sequence length="209" mass="23335">MSDRDNRSDATITVRLKLGSLDHLFGETNRDPLVGPVRLRTGVETLHRQLAAKGLHHAQQSRLVLEVPASEITPGAEQRLNAAMDRYCEARIDELDLLLEETQLAGRQALWLGLGFLGVCLSMSSVLATAALLPSWLNRLFSEGFVIAGWVGLWRPIELLLYDAWPYRRTQRMYEAMRTMPVVLEAETPPDGRRLDSDSDIGVSGLKTL</sequence>
<organism evidence="3 4">
    <name type="scientific">Devosia limi DSM 17137</name>
    <dbReference type="NCBI Taxonomy" id="1121477"/>
    <lineage>
        <taxon>Bacteria</taxon>
        <taxon>Pseudomonadati</taxon>
        <taxon>Pseudomonadota</taxon>
        <taxon>Alphaproteobacteria</taxon>
        <taxon>Hyphomicrobiales</taxon>
        <taxon>Devosiaceae</taxon>
        <taxon>Devosia</taxon>
    </lineage>
</organism>
<protein>
    <submittedName>
        <fullName evidence="3">Uncharacterized protein</fullName>
    </submittedName>
</protein>
<dbReference type="RefSeq" id="WP_052950736.1">
    <property type="nucleotide sequence ID" value="NZ_FQVC01000002.1"/>
</dbReference>
<accession>A0A1M4VG59</accession>
<dbReference type="AlphaFoldDB" id="A0A1M4VG59"/>
<dbReference type="OrthoDB" id="653003at2"/>
<feature type="transmembrane region" description="Helical" evidence="2">
    <location>
        <begin position="109"/>
        <end position="133"/>
    </location>
</feature>
<keyword evidence="2" id="KW-0812">Transmembrane</keyword>
<proteinExistence type="predicted"/>
<evidence type="ECO:0000313" key="4">
    <source>
        <dbReference type="Proteomes" id="UP000184533"/>
    </source>
</evidence>
<keyword evidence="2" id="KW-1133">Transmembrane helix</keyword>
<evidence type="ECO:0000256" key="2">
    <source>
        <dbReference type="SAM" id="Phobius"/>
    </source>
</evidence>
<reference evidence="3 4" key="1">
    <citation type="submission" date="2016-11" db="EMBL/GenBank/DDBJ databases">
        <authorList>
            <person name="Jaros S."/>
            <person name="Januszkiewicz K."/>
            <person name="Wedrychowicz H."/>
        </authorList>
    </citation>
    <scope>NUCLEOTIDE SEQUENCE [LARGE SCALE GENOMIC DNA]</scope>
    <source>
        <strain evidence="3 4">DSM 17137</strain>
    </source>
</reference>
<dbReference type="Proteomes" id="UP000184533">
    <property type="component" value="Unassembled WGS sequence"/>
</dbReference>